<sequence>MNIYLHKLARHCIEMARAERWMRQDMPAMHAC</sequence>
<evidence type="ECO:0000313" key="1">
    <source>
        <dbReference type="EMBL" id="KUM49712.1"/>
    </source>
</evidence>
<gene>
    <name evidence="1" type="ORF">ABT39_MTgene2939</name>
</gene>
<accession>A0A101M2G7</accession>
<proteinExistence type="predicted"/>
<geneLocation type="mitochondrion" evidence="1"/>
<dbReference type="AlphaFoldDB" id="A0A101M2G7"/>
<reference evidence="1" key="1">
    <citation type="journal article" date="2015" name="Genome Biol. Evol.">
        <title>Organellar Genomes of White Spruce (Picea glauca): Assembly and Annotation.</title>
        <authorList>
            <person name="Jackman S.D."/>
            <person name="Warren R.L."/>
            <person name="Gibb E.A."/>
            <person name="Vandervalk B.P."/>
            <person name="Mohamadi H."/>
            <person name="Chu J."/>
            <person name="Raymond A."/>
            <person name="Pleasance S."/>
            <person name="Coope R."/>
            <person name="Wildung M.R."/>
            <person name="Ritland C.E."/>
            <person name="Bousquet J."/>
            <person name="Jones S.J."/>
            <person name="Bohlmann J."/>
            <person name="Birol I."/>
        </authorList>
    </citation>
    <scope>NUCLEOTIDE SEQUENCE [LARGE SCALE GENOMIC DNA]</scope>
    <source>
        <tissue evidence="1">Flushing bud</tissue>
    </source>
</reference>
<keyword evidence="1" id="KW-0496">Mitochondrion</keyword>
<dbReference type="EMBL" id="LKAM01000002">
    <property type="protein sequence ID" value="KUM49712.1"/>
    <property type="molecule type" value="Genomic_DNA"/>
</dbReference>
<organism evidence="1">
    <name type="scientific">Picea glauca</name>
    <name type="common">White spruce</name>
    <name type="synonym">Pinus glauca</name>
    <dbReference type="NCBI Taxonomy" id="3330"/>
    <lineage>
        <taxon>Eukaryota</taxon>
        <taxon>Viridiplantae</taxon>
        <taxon>Streptophyta</taxon>
        <taxon>Embryophyta</taxon>
        <taxon>Tracheophyta</taxon>
        <taxon>Spermatophyta</taxon>
        <taxon>Pinopsida</taxon>
        <taxon>Pinidae</taxon>
        <taxon>Conifers I</taxon>
        <taxon>Pinales</taxon>
        <taxon>Pinaceae</taxon>
        <taxon>Picea</taxon>
    </lineage>
</organism>
<protein>
    <submittedName>
        <fullName evidence="1">Uncharacterized protein</fullName>
    </submittedName>
</protein>
<name>A0A101M2G7_PICGL</name>
<comment type="caution">
    <text evidence="1">The sequence shown here is derived from an EMBL/GenBank/DDBJ whole genome shotgun (WGS) entry which is preliminary data.</text>
</comment>